<keyword evidence="2" id="KW-0479">Metal-binding</keyword>
<dbReference type="InterPro" id="IPR006035">
    <property type="entry name" value="Ureohydrolase"/>
</dbReference>
<dbReference type="InterPro" id="IPR020855">
    <property type="entry name" value="Ureohydrolase_Mn_BS"/>
</dbReference>
<dbReference type="SUPFAM" id="SSF52768">
    <property type="entry name" value="Arginase/deacetylase"/>
    <property type="match status" value="1"/>
</dbReference>
<gene>
    <name evidence="4" type="ORF">S01H1_40927</name>
</gene>
<evidence type="ECO:0000256" key="1">
    <source>
        <dbReference type="ARBA" id="ARBA00009227"/>
    </source>
</evidence>
<accession>X0VBS5</accession>
<evidence type="ECO:0000313" key="4">
    <source>
        <dbReference type="EMBL" id="GAG09933.1"/>
    </source>
</evidence>
<dbReference type="PANTHER" id="PTHR11358:SF26">
    <property type="entry name" value="GUANIDINO ACID HYDROLASE, MITOCHONDRIAL"/>
    <property type="match status" value="1"/>
</dbReference>
<dbReference type="Pfam" id="PF00491">
    <property type="entry name" value="Arginase"/>
    <property type="match status" value="1"/>
</dbReference>
<comment type="caution">
    <text evidence="4">The sequence shown here is derived from an EMBL/GenBank/DDBJ whole genome shotgun (WGS) entry which is preliminary data.</text>
</comment>
<protein>
    <recommendedName>
        <fullName evidence="5">Arginase</fullName>
    </recommendedName>
</protein>
<evidence type="ECO:0000256" key="3">
    <source>
        <dbReference type="ARBA" id="ARBA00022801"/>
    </source>
</evidence>
<dbReference type="PROSITE" id="PS01053">
    <property type="entry name" value="ARGINASE_1"/>
    <property type="match status" value="1"/>
</dbReference>
<dbReference type="GO" id="GO:0033389">
    <property type="term" value="P:putrescine biosynthetic process from arginine, via agmatine"/>
    <property type="evidence" value="ECO:0007669"/>
    <property type="project" value="TreeGrafter"/>
</dbReference>
<dbReference type="GO" id="GO:0046872">
    <property type="term" value="F:metal ion binding"/>
    <property type="evidence" value="ECO:0007669"/>
    <property type="project" value="UniProtKB-KW"/>
</dbReference>
<dbReference type="EMBL" id="BARS01025938">
    <property type="protein sequence ID" value="GAG09933.1"/>
    <property type="molecule type" value="Genomic_DNA"/>
</dbReference>
<proteinExistence type="inferred from homology"/>
<evidence type="ECO:0008006" key="5">
    <source>
        <dbReference type="Google" id="ProtNLM"/>
    </source>
</evidence>
<evidence type="ECO:0000256" key="2">
    <source>
        <dbReference type="ARBA" id="ARBA00022723"/>
    </source>
</evidence>
<comment type="similarity">
    <text evidence="1">Belongs to the arginase family. Agmatinase subfamily.</text>
</comment>
<feature type="non-terminal residue" evidence="4">
    <location>
        <position position="224"/>
    </location>
</feature>
<dbReference type="PROSITE" id="PS51409">
    <property type="entry name" value="ARGINASE_2"/>
    <property type="match status" value="1"/>
</dbReference>
<keyword evidence="3" id="KW-0378">Hydrolase</keyword>
<dbReference type="InterPro" id="IPR023696">
    <property type="entry name" value="Ureohydrolase_dom_sf"/>
</dbReference>
<sequence>MKIIKIPFSAGGLGKTSGTELAPDKVVNELKEIFLNEQGVKPEFTVESVKINNSNITETNENIYNHIIQNDEMPVILGGDHSITYACFKAFAKQFENPGIVVFDAHADCENNFSPPTHEDFLRVLIEENHVKRGNVIIVGLRSWHKNEYDYLKQNKIKFFSMKEIANEDIKEVSEAVMSAGLGFGSLYVSIDIDVLDPAFAPGTGYLEPSGLSSRELIFFLQRL</sequence>
<organism evidence="4">
    <name type="scientific">marine sediment metagenome</name>
    <dbReference type="NCBI Taxonomy" id="412755"/>
    <lineage>
        <taxon>unclassified sequences</taxon>
        <taxon>metagenomes</taxon>
        <taxon>ecological metagenomes</taxon>
    </lineage>
</organism>
<dbReference type="PANTHER" id="PTHR11358">
    <property type="entry name" value="ARGINASE/AGMATINASE"/>
    <property type="match status" value="1"/>
</dbReference>
<dbReference type="GO" id="GO:0008783">
    <property type="term" value="F:agmatinase activity"/>
    <property type="evidence" value="ECO:0007669"/>
    <property type="project" value="TreeGrafter"/>
</dbReference>
<dbReference type="AlphaFoldDB" id="X0VBS5"/>
<reference evidence="4" key="1">
    <citation type="journal article" date="2014" name="Front. Microbiol.">
        <title>High frequency of phylogenetically diverse reductive dehalogenase-homologous genes in deep subseafloor sedimentary metagenomes.</title>
        <authorList>
            <person name="Kawai M."/>
            <person name="Futagami T."/>
            <person name="Toyoda A."/>
            <person name="Takaki Y."/>
            <person name="Nishi S."/>
            <person name="Hori S."/>
            <person name="Arai W."/>
            <person name="Tsubouchi T."/>
            <person name="Morono Y."/>
            <person name="Uchiyama I."/>
            <person name="Ito T."/>
            <person name="Fujiyama A."/>
            <person name="Inagaki F."/>
            <person name="Takami H."/>
        </authorList>
    </citation>
    <scope>NUCLEOTIDE SEQUENCE</scope>
    <source>
        <strain evidence="4">Expedition CK06-06</strain>
    </source>
</reference>
<name>X0VBS5_9ZZZZ</name>
<dbReference type="Gene3D" id="3.40.800.10">
    <property type="entry name" value="Ureohydrolase domain"/>
    <property type="match status" value="1"/>
</dbReference>